<evidence type="ECO:0000313" key="3">
    <source>
        <dbReference type="EMBL" id="ANE45201.1"/>
    </source>
</evidence>
<dbReference type="PROSITE" id="PS51257">
    <property type="entry name" value="PROKAR_LIPOPROTEIN"/>
    <property type="match status" value="1"/>
</dbReference>
<dbReference type="Gene3D" id="3.40.190.10">
    <property type="entry name" value="Periplasmic binding protein-like II"/>
    <property type="match status" value="3"/>
</dbReference>
<reference evidence="3 4" key="1">
    <citation type="submission" date="2015-01" db="EMBL/GenBank/DDBJ databases">
        <title>Paenibacillus swuensis/DY6/whole genome sequencing.</title>
        <authorList>
            <person name="Kim M.K."/>
            <person name="Srinivasan S."/>
            <person name="Lee J.-J."/>
        </authorList>
    </citation>
    <scope>NUCLEOTIDE SEQUENCE [LARGE SCALE GENOMIC DNA]</scope>
    <source>
        <strain evidence="3 4">DY6</strain>
    </source>
</reference>
<evidence type="ECO:0000256" key="2">
    <source>
        <dbReference type="SAM" id="SignalP"/>
    </source>
</evidence>
<organism evidence="3 4">
    <name type="scientific">Paenibacillus swuensis</name>
    <dbReference type="NCBI Taxonomy" id="1178515"/>
    <lineage>
        <taxon>Bacteria</taxon>
        <taxon>Bacillati</taxon>
        <taxon>Bacillota</taxon>
        <taxon>Bacilli</taxon>
        <taxon>Bacillales</taxon>
        <taxon>Paenibacillaceae</taxon>
        <taxon>Paenibacillus</taxon>
    </lineage>
</organism>
<dbReference type="PANTHER" id="PTHR43649">
    <property type="entry name" value="ARABINOSE-BINDING PROTEIN-RELATED"/>
    <property type="match status" value="1"/>
</dbReference>
<feature type="region of interest" description="Disordered" evidence="1">
    <location>
        <begin position="25"/>
        <end position="47"/>
    </location>
</feature>
<accession>A0A172TDV0</accession>
<dbReference type="InterPro" id="IPR050490">
    <property type="entry name" value="Bact_solute-bd_prot1"/>
</dbReference>
<protein>
    <submittedName>
        <fullName evidence="3">ABC transporter substrate-binding protein</fullName>
    </submittedName>
</protein>
<dbReference type="OrthoDB" id="9787283at2"/>
<evidence type="ECO:0000256" key="1">
    <source>
        <dbReference type="SAM" id="MobiDB-lite"/>
    </source>
</evidence>
<dbReference type="SUPFAM" id="SSF53850">
    <property type="entry name" value="Periplasmic binding protein-like II"/>
    <property type="match status" value="1"/>
</dbReference>
<evidence type="ECO:0000313" key="4">
    <source>
        <dbReference type="Proteomes" id="UP000076927"/>
    </source>
</evidence>
<dbReference type="EMBL" id="CP011388">
    <property type="protein sequence ID" value="ANE45201.1"/>
    <property type="molecule type" value="Genomic_DNA"/>
</dbReference>
<feature type="compositionally biased region" description="Polar residues" evidence="1">
    <location>
        <begin position="29"/>
        <end position="41"/>
    </location>
</feature>
<dbReference type="PATRIC" id="fig|1178515.4.peg.249"/>
<keyword evidence="4" id="KW-1185">Reference proteome</keyword>
<keyword evidence="2" id="KW-0732">Signal</keyword>
<feature type="chain" id="PRO_5038770465" evidence="2">
    <location>
        <begin position="21"/>
        <end position="565"/>
    </location>
</feature>
<gene>
    <name evidence="3" type="ORF">SY83_01375</name>
</gene>
<sequence>MKHKWMKLPAILLVTALLTAACSTGGGNEQPSLAPTETNEGFSKGKYDPPITLTTIGSVGATHRFKNGETLENNVHTQWAKEKLGIDIKYKWVTSGDQFPTKLRLDLSANEKMPDVMSISDPQLLSDLIESGKFMDITSAFEQYASPKVKQIYSQDPLYWAQVSKDGKRYGIPMLSKAQQNDPLLWIRTDWLQQMKMEPPKTLDDLEKIMDGMLKTDFGTGKVSPPLAISIKDANMPFVQWRGDASWIFGGYGVIPHYWNKWNGDKLEYGSVQPEMKQALAKMQDWYKKGYLSPDVGLIDVGKSDDTFRNQKSGIMTGPTFQSIAVRNFLKKNNPSAVAKPFPIPAGPSGQPGLRSSTIPGGAFLINKDFKHIDAFFLYLNKMYELGDPAKGSEFENGFAEGYDYVIKDGKASSVEEDFPDKTRINVTTYFLGGQSYVDPELELNSYIKLYNGEKPSTPYESRLYNAIPEAERGNPKEVIEWQAAYHTLQQKDRTMANLFLGPPTPTMKSKWESLIKMESETFLKIVYDKASIDEFDAFVTKWNKMGGDKITEEVNAWYDSAVGK</sequence>
<dbReference type="KEGG" id="pswu:SY83_01375"/>
<dbReference type="PANTHER" id="PTHR43649:SF12">
    <property type="entry name" value="DIACETYLCHITOBIOSE BINDING PROTEIN DASA"/>
    <property type="match status" value="1"/>
</dbReference>
<proteinExistence type="predicted"/>
<feature type="signal peptide" evidence="2">
    <location>
        <begin position="1"/>
        <end position="20"/>
    </location>
</feature>
<dbReference type="RefSeq" id="WP_068603545.1">
    <property type="nucleotide sequence ID" value="NZ_CP011388.1"/>
</dbReference>
<dbReference type="Proteomes" id="UP000076927">
    <property type="component" value="Chromosome"/>
</dbReference>
<dbReference type="AlphaFoldDB" id="A0A172TDV0"/>
<dbReference type="STRING" id="1178515.SY83_01375"/>
<name>A0A172TDV0_9BACL</name>